<dbReference type="PANTHER" id="PTHR46743">
    <property type="entry name" value="TEICHOIC ACIDS EXPORT ATP-BINDING PROTEIN TAGH"/>
    <property type="match status" value="1"/>
</dbReference>
<dbReference type="GO" id="GO:0016887">
    <property type="term" value="F:ATP hydrolysis activity"/>
    <property type="evidence" value="ECO:0007669"/>
    <property type="project" value="InterPro"/>
</dbReference>
<dbReference type="InterPro" id="IPR017871">
    <property type="entry name" value="ABC_transporter-like_CS"/>
</dbReference>
<name>M2S9B4_9SPHN</name>
<keyword evidence="3" id="KW-0547">Nucleotide-binding</keyword>
<dbReference type="AlphaFoldDB" id="M2S9B4"/>
<dbReference type="PROSITE" id="PS00211">
    <property type="entry name" value="ABC_TRANSPORTER_1"/>
    <property type="match status" value="1"/>
</dbReference>
<evidence type="ECO:0000256" key="4">
    <source>
        <dbReference type="ARBA" id="ARBA00022840"/>
    </source>
</evidence>
<protein>
    <submittedName>
        <fullName evidence="6">Capsular polysaccharide ABC transporter, ATP-binding protein KpsT</fullName>
    </submittedName>
</protein>
<reference evidence="6 7" key="1">
    <citation type="journal article" date="2013" name="Genome Announc.">
        <title>Draft Genome Sequence of Strain JLT2015T, Belonging to the Family Sphingomonadaceae of the Alphaproteobacteria.</title>
        <authorList>
            <person name="Tang K."/>
            <person name="Liu K."/>
            <person name="Li S."/>
            <person name="Jiao N."/>
        </authorList>
    </citation>
    <scope>NUCLEOTIDE SEQUENCE [LARGE SCALE GENOMIC DNA]</scope>
    <source>
        <strain evidence="6 7">JLT2015</strain>
    </source>
</reference>
<dbReference type="Pfam" id="PF00005">
    <property type="entry name" value="ABC_tran"/>
    <property type="match status" value="1"/>
</dbReference>
<keyword evidence="2" id="KW-0813">Transport</keyword>
<keyword evidence="7" id="KW-1185">Reference proteome</keyword>
<dbReference type="SMART" id="SM00382">
    <property type="entry name" value="AAA"/>
    <property type="match status" value="1"/>
</dbReference>
<dbReference type="InterPro" id="IPR015860">
    <property type="entry name" value="ABC_transpr_TagH-like"/>
</dbReference>
<dbReference type="PROSITE" id="PS50893">
    <property type="entry name" value="ABC_TRANSPORTER_2"/>
    <property type="match status" value="1"/>
</dbReference>
<evidence type="ECO:0000256" key="2">
    <source>
        <dbReference type="ARBA" id="ARBA00022448"/>
    </source>
</evidence>
<dbReference type="GO" id="GO:0140359">
    <property type="term" value="F:ABC-type transporter activity"/>
    <property type="evidence" value="ECO:0007669"/>
    <property type="project" value="InterPro"/>
</dbReference>
<dbReference type="PATRIC" id="fig|1234595.3.peg.2627"/>
<dbReference type="CDD" id="cd03220">
    <property type="entry name" value="ABC_KpsT_Wzt"/>
    <property type="match status" value="1"/>
</dbReference>
<evidence type="ECO:0000256" key="1">
    <source>
        <dbReference type="ARBA" id="ARBA00005417"/>
    </source>
</evidence>
<proteinExistence type="inferred from homology"/>
<comment type="similarity">
    <text evidence="1">Belongs to the ABC transporter superfamily.</text>
</comment>
<comment type="caution">
    <text evidence="6">The sequence shown here is derived from an EMBL/GenBank/DDBJ whole genome shotgun (WGS) entry which is preliminary data.</text>
</comment>
<evidence type="ECO:0000259" key="5">
    <source>
        <dbReference type="PROSITE" id="PS50893"/>
    </source>
</evidence>
<evidence type="ECO:0000313" key="6">
    <source>
        <dbReference type="EMBL" id="EMD81970.1"/>
    </source>
</evidence>
<dbReference type="OrthoDB" id="9778870at2"/>
<dbReference type="Proteomes" id="UP000011717">
    <property type="component" value="Unassembled WGS sequence"/>
</dbReference>
<accession>M2S9B4</accession>
<dbReference type="GO" id="GO:0016020">
    <property type="term" value="C:membrane"/>
    <property type="evidence" value="ECO:0007669"/>
    <property type="project" value="InterPro"/>
</dbReference>
<dbReference type="InterPro" id="IPR050683">
    <property type="entry name" value="Bact_Polysacc_Export_ATP-bd"/>
</dbReference>
<dbReference type="SUPFAM" id="SSF52540">
    <property type="entry name" value="P-loop containing nucleoside triphosphate hydrolases"/>
    <property type="match status" value="1"/>
</dbReference>
<feature type="domain" description="ABC transporter" evidence="5">
    <location>
        <begin position="2"/>
        <end position="219"/>
    </location>
</feature>
<evidence type="ECO:0000313" key="7">
    <source>
        <dbReference type="Proteomes" id="UP000011717"/>
    </source>
</evidence>
<dbReference type="Gene3D" id="3.40.50.300">
    <property type="entry name" value="P-loop containing nucleotide triphosphate hydrolases"/>
    <property type="match status" value="1"/>
</dbReference>
<evidence type="ECO:0000256" key="3">
    <source>
        <dbReference type="ARBA" id="ARBA00022741"/>
    </source>
</evidence>
<organism evidence="6 7">
    <name type="scientific">Pacificimonas flava</name>
    <dbReference type="NCBI Taxonomy" id="1234595"/>
    <lineage>
        <taxon>Bacteria</taxon>
        <taxon>Pseudomonadati</taxon>
        <taxon>Pseudomonadota</taxon>
        <taxon>Alphaproteobacteria</taxon>
        <taxon>Sphingomonadales</taxon>
        <taxon>Sphingosinicellaceae</taxon>
        <taxon>Pacificimonas</taxon>
    </lineage>
</organism>
<dbReference type="GO" id="GO:0005524">
    <property type="term" value="F:ATP binding"/>
    <property type="evidence" value="ECO:0007669"/>
    <property type="project" value="UniProtKB-KW"/>
</dbReference>
<dbReference type="PANTHER" id="PTHR46743:SF2">
    <property type="entry name" value="TEICHOIC ACIDS EXPORT ATP-BINDING PROTEIN TAGH"/>
    <property type="match status" value="1"/>
</dbReference>
<dbReference type="EMBL" id="AMRV01000011">
    <property type="protein sequence ID" value="EMD81970.1"/>
    <property type="molecule type" value="Genomic_DNA"/>
</dbReference>
<sequence length="219" mass="24222">MIRLDAVTKRYKLRGFSKTVLRGVDLRVDAGDAIGICGANGAGKSTLMRIIGGTERQSGGRVHRGMSVSWPLGYGSCFQSSLTGADNARFIARIYRRDPVRLIRFVEEFAELGPFLRQPVRTYSAGMQARLAFAVSLAIDFDCYLVDEITAAGDVRFRERSAAALTERSQNRTLIMVSHDPATLKQYCRRGAVLENGRLRPFDRIEDAIAHHEALQAAA</sequence>
<gene>
    <name evidence="6" type="ORF">C725_2626</name>
</gene>
<dbReference type="InterPro" id="IPR003439">
    <property type="entry name" value="ABC_transporter-like_ATP-bd"/>
</dbReference>
<dbReference type="InterPro" id="IPR003593">
    <property type="entry name" value="AAA+_ATPase"/>
</dbReference>
<dbReference type="RefSeq" id="WP_008603590.1">
    <property type="nucleotide sequence ID" value="NZ_AMRV01000011.1"/>
</dbReference>
<dbReference type="InterPro" id="IPR027417">
    <property type="entry name" value="P-loop_NTPase"/>
</dbReference>
<keyword evidence="4 6" id="KW-0067">ATP-binding</keyword>